<dbReference type="Pfam" id="PF01556">
    <property type="entry name" value="DnaJ_C"/>
    <property type="match status" value="1"/>
</dbReference>
<dbReference type="KEGG" id="rhoz:GXP67_14625"/>
<dbReference type="PANTHER" id="PTHR43096:SF52">
    <property type="entry name" value="DNAJ HOMOLOG 1, MITOCHONDRIAL-RELATED"/>
    <property type="match status" value="1"/>
</dbReference>
<evidence type="ECO:0000259" key="2">
    <source>
        <dbReference type="PROSITE" id="PS50076"/>
    </source>
</evidence>
<dbReference type="SMART" id="SM00271">
    <property type="entry name" value="DnaJ"/>
    <property type="match status" value="1"/>
</dbReference>
<dbReference type="FunFam" id="2.60.260.20:FF:000013">
    <property type="entry name" value="DnaJ subfamily B member 11"/>
    <property type="match status" value="1"/>
</dbReference>
<dbReference type="RefSeq" id="WP_162443804.1">
    <property type="nucleotide sequence ID" value="NZ_CP048222.1"/>
</dbReference>
<dbReference type="InterPro" id="IPR036869">
    <property type="entry name" value="J_dom_sf"/>
</dbReference>
<proteinExistence type="predicted"/>
<dbReference type="SUPFAM" id="SSF46565">
    <property type="entry name" value="Chaperone J-domain"/>
    <property type="match status" value="1"/>
</dbReference>
<dbReference type="PROSITE" id="PS00636">
    <property type="entry name" value="DNAJ_1"/>
    <property type="match status" value="1"/>
</dbReference>
<reference evidence="3 4" key="1">
    <citation type="submission" date="2020-01" db="EMBL/GenBank/DDBJ databases">
        <authorList>
            <person name="Kim M.K."/>
        </authorList>
    </citation>
    <scope>NUCLEOTIDE SEQUENCE [LARGE SCALE GENOMIC DNA]</scope>
    <source>
        <strain evidence="3 4">172606-1</strain>
    </source>
</reference>
<dbReference type="Proteomes" id="UP000480178">
    <property type="component" value="Chromosome"/>
</dbReference>
<dbReference type="Gene3D" id="1.10.287.110">
    <property type="entry name" value="DnaJ domain"/>
    <property type="match status" value="1"/>
</dbReference>
<feature type="domain" description="J" evidence="2">
    <location>
        <begin position="5"/>
        <end position="70"/>
    </location>
</feature>
<dbReference type="InterPro" id="IPR002939">
    <property type="entry name" value="DnaJ_C"/>
</dbReference>
<dbReference type="GO" id="GO:0005737">
    <property type="term" value="C:cytoplasm"/>
    <property type="evidence" value="ECO:0007669"/>
    <property type="project" value="TreeGrafter"/>
</dbReference>
<dbReference type="GO" id="GO:0042026">
    <property type="term" value="P:protein refolding"/>
    <property type="evidence" value="ECO:0007669"/>
    <property type="project" value="TreeGrafter"/>
</dbReference>
<dbReference type="Gene3D" id="2.60.260.20">
    <property type="entry name" value="Urease metallochaperone UreE, N-terminal domain"/>
    <property type="match status" value="2"/>
</dbReference>
<evidence type="ECO:0000256" key="1">
    <source>
        <dbReference type="ARBA" id="ARBA00023186"/>
    </source>
</evidence>
<dbReference type="SUPFAM" id="SSF49493">
    <property type="entry name" value="HSP40/DnaJ peptide-binding domain"/>
    <property type="match status" value="2"/>
</dbReference>
<dbReference type="CDD" id="cd10747">
    <property type="entry name" value="DnaJ_C"/>
    <property type="match status" value="1"/>
</dbReference>
<dbReference type="CDD" id="cd06257">
    <property type="entry name" value="DnaJ"/>
    <property type="match status" value="1"/>
</dbReference>
<name>A0A6C0GJE2_9BACT</name>
<protein>
    <submittedName>
        <fullName evidence="3">J domain-containing protein</fullName>
    </submittedName>
</protein>
<dbReference type="Pfam" id="PF00226">
    <property type="entry name" value="DnaJ"/>
    <property type="match status" value="1"/>
</dbReference>
<keyword evidence="4" id="KW-1185">Reference proteome</keyword>
<dbReference type="PANTHER" id="PTHR43096">
    <property type="entry name" value="DNAJ HOMOLOG 1, MITOCHONDRIAL-RELATED"/>
    <property type="match status" value="1"/>
</dbReference>
<evidence type="ECO:0000313" key="4">
    <source>
        <dbReference type="Proteomes" id="UP000480178"/>
    </source>
</evidence>
<dbReference type="GO" id="GO:0051082">
    <property type="term" value="F:unfolded protein binding"/>
    <property type="evidence" value="ECO:0007669"/>
    <property type="project" value="InterPro"/>
</dbReference>
<sequence length="320" mass="35415">MEYKDYYKILGVDKKASQEEIKKAYRKLARKYHPDVNPNDKEAEAKFKDLNEANEVLSDEEKRKKYDTLGADWNRYQQAGGAPGSGGFDWSKYAQQGGGGGGYTRYEGNMEDLFGDGNFSDFFSTFFGGAGASGGGSRQRARGGNMAFAGQDYTAELHLSLQEAFTGTKKTITVHEKNLRITIHPGVEDGQTIRLKGNGGPGMNGGENGDLYITLRINPEPDYTRKGNDLYIEMPVSLYTAILGGEQVINTLSGSLKIKIKPETKNGTMLRLKGKGFPVYRREGETGDLYVKINVQLPENLSAQEKDLFTQLAKLRNETI</sequence>
<gene>
    <name evidence="3" type="ORF">GXP67_14625</name>
</gene>
<dbReference type="InterPro" id="IPR001623">
    <property type="entry name" value="DnaJ_domain"/>
</dbReference>
<accession>A0A6C0GJE2</accession>
<dbReference type="AlphaFoldDB" id="A0A6C0GJE2"/>
<dbReference type="InterPro" id="IPR018253">
    <property type="entry name" value="DnaJ_domain_CS"/>
</dbReference>
<keyword evidence="1" id="KW-0143">Chaperone</keyword>
<dbReference type="PROSITE" id="PS50076">
    <property type="entry name" value="DNAJ_2"/>
    <property type="match status" value="1"/>
</dbReference>
<dbReference type="PRINTS" id="PR00625">
    <property type="entry name" value="JDOMAIN"/>
</dbReference>
<dbReference type="InterPro" id="IPR008971">
    <property type="entry name" value="HSP40/DnaJ_pept-bd"/>
</dbReference>
<evidence type="ECO:0000313" key="3">
    <source>
        <dbReference type="EMBL" id="QHT67782.1"/>
    </source>
</evidence>
<organism evidence="3 4">
    <name type="scientific">Rhodocytophaga rosea</name>
    <dbReference type="NCBI Taxonomy" id="2704465"/>
    <lineage>
        <taxon>Bacteria</taxon>
        <taxon>Pseudomonadati</taxon>
        <taxon>Bacteroidota</taxon>
        <taxon>Cytophagia</taxon>
        <taxon>Cytophagales</taxon>
        <taxon>Rhodocytophagaceae</taxon>
        <taxon>Rhodocytophaga</taxon>
    </lineage>
</organism>
<dbReference type="EMBL" id="CP048222">
    <property type="protein sequence ID" value="QHT67782.1"/>
    <property type="molecule type" value="Genomic_DNA"/>
</dbReference>